<dbReference type="Proteomes" id="UP000184267">
    <property type="component" value="Unassembled WGS sequence"/>
</dbReference>
<comment type="caution">
    <text evidence="2">The sequence shown here is derived from an EMBL/GenBank/DDBJ whole genome shotgun (WGS) entry which is preliminary data.</text>
</comment>
<accession>A0A1M2V4T8</accession>
<dbReference type="OrthoDB" id="2758696at2759"/>
<dbReference type="OMA" id="MIFEMEL"/>
<proteinExistence type="predicted"/>
<evidence type="ECO:0000256" key="1">
    <source>
        <dbReference type="SAM" id="MobiDB-lite"/>
    </source>
</evidence>
<dbReference type="EMBL" id="MNAD01001660">
    <property type="protein sequence ID" value="OJT02614.1"/>
    <property type="molecule type" value="Genomic_DNA"/>
</dbReference>
<feature type="region of interest" description="Disordered" evidence="1">
    <location>
        <begin position="1"/>
        <end position="25"/>
    </location>
</feature>
<dbReference type="STRING" id="154538.A0A1M2V4T8"/>
<organism evidence="2 3">
    <name type="scientific">Trametes pubescens</name>
    <name type="common">White-rot fungus</name>
    <dbReference type="NCBI Taxonomy" id="154538"/>
    <lineage>
        <taxon>Eukaryota</taxon>
        <taxon>Fungi</taxon>
        <taxon>Dikarya</taxon>
        <taxon>Basidiomycota</taxon>
        <taxon>Agaricomycotina</taxon>
        <taxon>Agaricomycetes</taxon>
        <taxon>Polyporales</taxon>
        <taxon>Polyporaceae</taxon>
        <taxon>Trametes</taxon>
    </lineage>
</organism>
<evidence type="ECO:0000313" key="3">
    <source>
        <dbReference type="Proteomes" id="UP000184267"/>
    </source>
</evidence>
<reference evidence="2 3" key="1">
    <citation type="submission" date="2016-10" db="EMBL/GenBank/DDBJ databases">
        <title>Genome sequence of the basidiomycete white-rot fungus Trametes pubescens.</title>
        <authorList>
            <person name="Makela M.R."/>
            <person name="Granchi Z."/>
            <person name="Peng M."/>
            <person name="De Vries R.P."/>
            <person name="Grigoriev I."/>
            <person name="Riley R."/>
            <person name="Hilden K."/>
        </authorList>
    </citation>
    <scope>NUCLEOTIDE SEQUENCE [LARGE SCALE GENOMIC DNA]</scope>
    <source>
        <strain evidence="2 3">FBCC735</strain>
    </source>
</reference>
<evidence type="ECO:0000313" key="2">
    <source>
        <dbReference type="EMBL" id="OJT02614.1"/>
    </source>
</evidence>
<name>A0A1M2V4T8_TRAPU</name>
<keyword evidence="3" id="KW-1185">Reference proteome</keyword>
<sequence length="612" mass="67455">MKFGAESTVMDTQRSAVKPAIADTGPEYPSLAQILRADRWGRPYYGLPPVASGAAPSDEPAGEAGLPPSKRSPEPESELCDLARLALFNARIPINTLPIELLAMIFEMELKAEIYPGIFETYYPWLDYLLVCRHWFAVGATVPRLWTRVYAGPSLNYARTCLARSKAVKIDISGGDPPWLIVPRMVFHLVTPHLHRIRKLELGCVSPEDAPHLNTFLQHMLPTLEVLGLGISYNAAESTAQAIELSPEHFQKLVHVWVYGIRLVSTTALRRLKVLRITDRLGSNPVTTLDILTALLRELVAVEELGIYNVLCRDAATPPLHPCASPTALSNLRELNLYNTDLRVTRHILSVISVPLSAVVQVIGHTDLAAAPDAIEAAVLQGTRIVLPADTSSLPMLSRATHASIEMSSCIHTVSLSMCGPPTPREKGRLYFYMAAPSDYRGTNPSFADFVSICGHAALEALRIETETDLCPHLRWRHALAYFNGTLRELTVRGSQAKPGAAYLFVALDPDTAPVGTRAAEAVVVPHLRKLRVEGFAAHDGTLLPAVVECLQQRRDALGRPLALEALEFQLEGFGTREFFEEQRALYTDTLSEYVEVLSYVFELESDQSVVY</sequence>
<feature type="region of interest" description="Disordered" evidence="1">
    <location>
        <begin position="51"/>
        <end position="76"/>
    </location>
</feature>
<dbReference type="AlphaFoldDB" id="A0A1M2V4T8"/>
<protein>
    <submittedName>
        <fullName evidence="2">Uncharacterized protein</fullName>
    </submittedName>
</protein>
<gene>
    <name evidence="2" type="ORF">TRAPUB_6878</name>
</gene>